<feature type="region of interest" description="Disordered" evidence="1">
    <location>
        <begin position="195"/>
        <end position="245"/>
    </location>
</feature>
<proteinExistence type="predicted"/>
<dbReference type="Gene3D" id="2.40.50.140">
    <property type="entry name" value="Nucleic acid-binding proteins"/>
    <property type="match status" value="1"/>
</dbReference>
<comment type="caution">
    <text evidence="2">The sequence shown here is derived from an EMBL/GenBank/DDBJ whole genome shotgun (WGS) entry which is preliminary data.</text>
</comment>
<evidence type="ECO:0000313" key="2">
    <source>
        <dbReference type="EMBL" id="CAK9023537.1"/>
    </source>
</evidence>
<accession>A0ABP0KAF2</accession>
<name>A0ABP0KAF2_9DINO</name>
<dbReference type="InterPro" id="IPR012340">
    <property type="entry name" value="NA-bd_OB-fold"/>
</dbReference>
<sequence length="522" mass="55959">FLISPVLPRLAVQVQVDDLEKAPTKRCSAAYSDLSLAPFARDVSVMLRTRDRDRAALAAADFVVLGASVDGELQEDRRGGQVGPDAGDPVVLPHRAIRWSFRYRESAVSGPAKRSRRSGPTKAIGNCLKKAGHGLHEEGTGHGFGWKWLEDPGWSRDARLGSGLPGARGLESGLYGLSLSESQAGYPIGVMDPGASTAGADDLPAGTSSAAGQRGDSAGIPGQCDEEEAEPSRRGTASVARSVDGTEERAECLARLLGRRMPGRSPACVRDRDGDGDVYQCVRARARAGDWLEGVALETVTPSNDLGRHRRSSAPDRASPAWRCLVRPGETPKSEEENIMDTWQPELTATSGSVRVTGLVKELQGSGALLEDRGAVLHVDAASVLGRAVLQPGHHQLHFEVRSHPSVHVQAVGEVDGHADARHAPLRLKARILRVLGPFDLALYEECLLQQRNCHRKTSSGPPLKNSGAWRTIDLNSTMKSNPCPKQKRRIWIKSANRPAMCEGVPGSTCLAGFQTVVPSWG</sequence>
<gene>
    <name evidence="2" type="ORF">SCF082_LOCUS16251</name>
</gene>
<dbReference type="EMBL" id="CAXAMM010010524">
    <property type="protein sequence ID" value="CAK9023537.1"/>
    <property type="molecule type" value="Genomic_DNA"/>
</dbReference>
<organism evidence="2 3">
    <name type="scientific">Durusdinium trenchii</name>
    <dbReference type="NCBI Taxonomy" id="1381693"/>
    <lineage>
        <taxon>Eukaryota</taxon>
        <taxon>Sar</taxon>
        <taxon>Alveolata</taxon>
        <taxon>Dinophyceae</taxon>
        <taxon>Suessiales</taxon>
        <taxon>Symbiodiniaceae</taxon>
        <taxon>Durusdinium</taxon>
    </lineage>
</organism>
<feature type="non-terminal residue" evidence="2">
    <location>
        <position position="1"/>
    </location>
</feature>
<evidence type="ECO:0000313" key="3">
    <source>
        <dbReference type="Proteomes" id="UP001642464"/>
    </source>
</evidence>
<evidence type="ECO:0000256" key="1">
    <source>
        <dbReference type="SAM" id="MobiDB-lite"/>
    </source>
</evidence>
<keyword evidence="3" id="KW-1185">Reference proteome</keyword>
<dbReference type="Proteomes" id="UP001642464">
    <property type="component" value="Unassembled WGS sequence"/>
</dbReference>
<protein>
    <submittedName>
        <fullName evidence="2">Uncharacterized protein</fullName>
    </submittedName>
</protein>
<reference evidence="2 3" key="1">
    <citation type="submission" date="2024-02" db="EMBL/GenBank/DDBJ databases">
        <authorList>
            <person name="Chen Y."/>
            <person name="Shah S."/>
            <person name="Dougan E. K."/>
            <person name="Thang M."/>
            <person name="Chan C."/>
        </authorList>
    </citation>
    <scope>NUCLEOTIDE SEQUENCE [LARGE SCALE GENOMIC DNA]</scope>
</reference>